<dbReference type="PROSITE" id="PS51186">
    <property type="entry name" value="GNAT"/>
    <property type="match status" value="1"/>
</dbReference>
<sequence>MTAEPVWSQTQARCTLRPGYPPVPAYLHLRATSGLYPKTPAQAEPIARNSWYGCYITCSPAPNNTTTTTSSTEKEETIVAMGRIIGDGGWYFHIADMAVLPAHQRKGLGGAVLRHLLAYIKEKAPQDGTGAYVTLFADAPGRALYARNGFVETTPGQLGMMMPMGWEQRSG</sequence>
<dbReference type="Pfam" id="PF13508">
    <property type="entry name" value="Acetyltransf_7"/>
    <property type="match status" value="1"/>
</dbReference>
<dbReference type="PANTHER" id="PTHR13355">
    <property type="entry name" value="GLUCOSAMINE 6-PHOSPHATE N-ACETYLTRANSFERASE"/>
    <property type="match status" value="1"/>
</dbReference>
<dbReference type="AlphaFoldDB" id="A0AAN6Z4R2"/>
<evidence type="ECO:0000259" key="1">
    <source>
        <dbReference type="PROSITE" id="PS51186"/>
    </source>
</evidence>
<dbReference type="InterPro" id="IPR000182">
    <property type="entry name" value="GNAT_dom"/>
</dbReference>
<reference evidence="2" key="1">
    <citation type="journal article" date="2023" name="Mol. Phylogenet. Evol.">
        <title>Genome-scale phylogeny and comparative genomics of the fungal order Sordariales.</title>
        <authorList>
            <person name="Hensen N."/>
            <person name="Bonometti L."/>
            <person name="Westerberg I."/>
            <person name="Brannstrom I.O."/>
            <person name="Guillou S."/>
            <person name="Cros-Aarteil S."/>
            <person name="Calhoun S."/>
            <person name="Haridas S."/>
            <person name="Kuo A."/>
            <person name="Mondo S."/>
            <person name="Pangilinan J."/>
            <person name="Riley R."/>
            <person name="LaButti K."/>
            <person name="Andreopoulos B."/>
            <person name="Lipzen A."/>
            <person name="Chen C."/>
            <person name="Yan M."/>
            <person name="Daum C."/>
            <person name="Ng V."/>
            <person name="Clum A."/>
            <person name="Steindorff A."/>
            <person name="Ohm R.A."/>
            <person name="Martin F."/>
            <person name="Silar P."/>
            <person name="Natvig D.O."/>
            <person name="Lalanne C."/>
            <person name="Gautier V."/>
            <person name="Ament-Velasquez S.L."/>
            <person name="Kruys A."/>
            <person name="Hutchinson M.I."/>
            <person name="Powell A.J."/>
            <person name="Barry K."/>
            <person name="Miller A.N."/>
            <person name="Grigoriev I.V."/>
            <person name="Debuchy R."/>
            <person name="Gladieux P."/>
            <person name="Hiltunen Thoren M."/>
            <person name="Johannesson H."/>
        </authorList>
    </citation>
    <scope>NUCLEOTIDE SEQUENCE</scope>
    <source>
        <strain evidence="2">CBS 731.68</strain>
    </source>
</reference>
<accession>A0AAN6Z4R2</accession>
<dbReference type="GO" id="GO:0008080">
    <property type="term" value="F:N-acetyltransferase activity"/>
    <property type="evidence" value="ECO:0007669"/>
    <property type="project" value="TreeGrafter"/>
</dbReference>
<dbReference type="PANTHER" id="PTHR13355:SF23">
    <property type="entry name" value="FAMILY N-ACETYLTRANSFERASE, PUTATIVE (AFU_ORTHOLOGUE AFUA_3G00870)-RELATED"/>
    <property type="match status" value="1"/>
</dbReference>
<dbReference type="SUPFAM" id="SSF55729">
    <property type="entry name" value="Acyl-CoA N-acyltransferases (Nat)"/>
    <property type="match status" value="1"/>
</dbReference>
<dbReference type="Proteomes" id="UP001302602">
    <property type="component" value="Unassembled WGS sequence"/>
</dbReference>
<dbReference type="CDD" id="cd04301">
    <property type="entry name" value="NAT_SF"/>
    <property type="match status" value="1"/>
</dbReference>
<dbReference type="EMBL" id="MU853226">
    <property type="protein sequence ID" value="KAK4125181.1"/>
    <property type="molecule type" value="Genomic_DNA"/>
</dbReference>
<dbReference type="GeneID" id="87829439"/>
<keyword evidence="3" id="KW-1185">Reference proteome</keyword>
<dbReference type="InterPro" id="IPR039143">
    <property type="entry name" value="GNPNAT1-like"/>
</dbReference>
<feature type="domain" description="N-acetyltransferase" evidence="1">
    <location>
        <begin position="14"/>
        <end position="169"/>
    </location>
</feature>
<reference evidence="2" key="2">
    <citation type="submission" date="2023-05" db="EMBL/GenBank/DDBJ databases">
        <authorList>
            <consortium name="Lawrence Berkeley National Laboratory"/>
            <person name="Steindorff A."/>
            <person name="Hensen N."/>
            <person name="Bonometti L."/>
            <person name="Westerberg I."/>
            <person name="Brannstrom I.O."/>
            <person name="Guillou S."/>
            <person name="Cros-Aarteil S."/>
            <person name="Calhoun S."/>
            <person name="Haridas S."/>
            <person name="Kuo A."/>
            <person name="Mondo S."/>
            <person name="Pangilinan J."/>
            <person name="Riley R."/>
            <person name="Labutti K."/>
            <person name="Andreopoulos B."/>
            <person name="Lipzen A."/>
            <person name="Chen C."/>
            <person name="Yanf M."/>
            <person name="Daum C."/>
            <person name="Ng V."/>
            <person name="Clum A."/>
            <person name="Ohm R."/>
            <person name="Martin F."/>
            <person name="Silar P."/>
            <person name="Natvig D."/>
            <person name="Lalanne C."/>
            <person name="Gautier V."/>
            <person name="Ament-Velasquez S.L."/>
            <person name="Kruys A."/>
            <person name="Hutchinson M.I."/>
            <person name="Powell A.J."/>
            <person name="Barry K."/>
            <person name="Miller A.N."/>
            <person name="Grigoriev I.V."/>
            <person name="Debuchy R."/>
            <person name="Gladieux P."/>
            <person name="Thoren M.H."/>
            <person name="Johannesson H."/>
        </authorList>
    </citation>
    <scope>NUCLEOTIDE SEQUENCE</scope>
    <source>
        <strain evidence="2">CBS 731.68</strain>
    </source>
</reference>
<protein>
    <recommendedName>
        <fullName evidence="1">N-acetyltransferase domain-containing protein</fullName>
    </recommendedName>
</protein>
<organism evidence="2 3">
    <name type="scientific">Parathielavia appendiculata</name>
    <dbReference type="NCBI Taxonomy" id="2587402"/>
    <lineage>
        <taxon>Eukaryota</taxon>
        <taxon>Fungi</taxon>
        <taxon>Dikarya</taxon>
        <taxon>Ascomycota</taxon>
        <taxon>Pezizomycotina</taxon>
        <taxon>Sordariomycetes</taxon>
        <taxon>Sordariomycetidae</taxon>
        <taxon>Sordariales</taxon>
        <taxon>Chaetomiaceae</taxon>
        <taxon>Parathielavia</taxon>
    </lineage>
</organism>
<comment type="caution">
    <text evidence="2">The sequence shown here is derived from an EMBL/GenBank/DDBJ whole genome shotgun (WGS) entry which is preliminary data.</text>
</comment>
<gene>
    <name evidence="2" type="ORF">N657DRAFT_644015</name>
</gene>
<evidence type="ECO:0000313" key="3">
    <source>
        <dbReference type="Proteomes" id="UP001302602"/>
    </source>
</evidence>
<dbReference type="InterPro" id="IPR016181">
    <property type="entry name" value="Acyl_CoA_acyltransferase"/>
</dbReference>
<evidence type="ECO:0000313" key="2">
    <source>
        <dbReference type="EMBL" id="KAK4125181.1"/>
    </source>
</evidence>
<dbReference type="Gene3D" id="3.40.630.30">
    <property type="match status" value="1"/>
</dbReference>
<proteinExistence type="predicted"/>
<name>A0AAN6Z4R2_9PEZI</name>
<dbReference type="RefSeq" id="XP_062648952.1">
    <property type="nucleotide sequence ID" value="XM_062792670.1"/>
</dbReference>